<dbReference type="STRING" id="1352936.M878_16625"/>
<evidence type="ECO:0008006" key="4">
    <source>
        <dbReference type="Google" id="ProtNLM"/>
    </source>
</evidence>
<comment type="caution">
    <text evidence="2">The sequence shown here is derived from an EMBL/GenBank/DDBJ whole genome shotgun (WGS) entry which is preliminary data.</text>
</comment>
<organism evidence="2 3">
    <name type="scientific">Streptomyces roseochromogenus subsp. oscitans DS 12.976</name>
    <dbReference type="NCBI Taxonomy" id="1352936"/>
    <lineage>
        <taxon>Bacteria</taxon>
        <taxon>Bacillati</taxon>
        <taxon>Actinomycetota</taxon>
        <taxon>Actinomycetes</taxon>
        <taxon>Kitasatosporales</taxon>
        <taxon>Streptomycetaceae</taxon>
        <taxon>Streptomyces</taxon>
    </lineage>
</organism>
<dbReference type="HOGENOM" id="CLU_2848085_0_0_11"/>
<name>V6KHH7_STRRC</name>
<dbReference type="EMBL" id="AWQX01000145">
    <property type="protein sequence ID" value="EST31493.1"/>
    <property type="molecule type" value="Genomic_DNA"/>
</dbReference>
<dbReference type="AlphaFoldDB" id="V6KHH7"/>
<feature type="chain" id="PRO_5004748474" description="TetR family transcriptional regulator" evidence="1">
    <location>
        <begin position="21"/>
        <end position="65"/>
    </location>
</feature>
<dbReference type="Proteomes" id="UP000017984">
    <property type="component" value="Chromosome"/>
</dbReference>
<dbReference type="RefSeq" id="WP_023547306.1">
    <property type="nucleotide sequence ID" value="NZ_CM002285.1"/>
</dbReference>
<keyword evidence="3" id="KW-1185">Reference proteome</keyword>
<evidence type="ECO:0000313" key="2">
    <source>
        <dbReference type="EMBL" id="EST31493.1"/>
    </source>
</evidence>
<feature type="signal peptide" evidence="1">
    <location>
        <begin position="1"/>
        <end position="20"/>
    </location>
</feature>
<proteinExistence type="predicted"/>
<dbReference type="PATRIC" id="fig|1352936.5.peg.3496"/>
<accession>V6KHH7</accession>
<gene>
    <name evidence="2" type="ORF">M878_16625</name>
</gene>
<evidence type="ECO:0000313" key="3">
    <source>
        <dbReference type="Proteomes" id="UP000017984"/>
    </source>
</evidence>
<protein>
    <recommendedName>
        <fullName evidence="4">TetR family transcriptional regulator</fullName>
    </recommendedName>
</protein>
<sequence>MRADLTATGLVPLMCGVAYAANVHGAPAAARAETARRSLAALLEGLYVRQGPNTSQGLPDPGRTA</sequence>
<keyword evidence="1" id="KW-0732">Signal</keyword>
<evidence type="ECO:0000256" key="1">
    <source>
        <dbReference type="SAM" id="SignalP"/>
    </source>
</evidence>
<reference evidence="2 3" key="1">
    <citation type="journal article" date="2014" name="Genome Announc.">
        <title>Draft Genome Sequence of Streptomyces roseochromogenes subsp. oscitans DS 12.976, Producer of the Aminocoumarin Antibiotic Clorobiocin.</title>
        <authorList>
            <person name="Ruckert C."/>
            <person name="Kalinowski J."/>
            <person name="Heide L."/>
            <person name="Apel A.K."/>
        </authorList>
    </citation>
    <scope>NUCLEOTIDE SEQUENCE [LARGE SCALE GENOMIC DNA]</scope>
    <source>
        <strain evidence="2 3">DS 12.976</strain>
    </source>
</reference>